<proteinExistence type="predicted"/>
<feature type="repeat" description="TPR" evidence="3">
    <location>
        <begin position="253"/>
        <end position="286"/>
    </location>
</feature>
<feature type="repeat" description="TPR" evidence="3">
    <location>
        <begin position="423"/>
        <end position="456"/>
    </location>
</feature>
<evidence type="ECO:0000256" key="3">
    <source>
        <dbReference type="PROSITE-ProRule" id="PRU00339"/>
    </source>
</evidence>
<dbReference type="PANTHER" id="PTHR44858:SF1">
    <property type="entry name" value="UDP-N-ACETYLGLUCOSAMINE--PEPTIDE N-ACETYLGLUCOSAMINYLTRANSFERASE SPINDLY-RELATED"/>
    <property type="match status" value="1"/>
</dbReference>
<feature type="repeat" description="TPR" evidence="3">
    <location>
        <begin position="355"/>
        <end position="388"/>
    </location>
</feature>
<dbReference type="Pfam" id="PF13414">
    <property type="entry name" value="TPR_11"/>
    <property type="match status" value="2"/>
</dbReference>
<keyword evidence="6" id="KW-1185">Reference proteome</keyword>
<evidence type="ECO:0000256" key="2">
    <source>
        <dbReference type="ARBA" id="ARBA00022803"/>
    </source>
</evidence>
<keyword evidence="1" id="KW-0677">Repeat</keyword>
<dbReference type="SUPFAM" id="SSF48439">
    <property type="entry name" value="Protein prenylyltransferase"/>
    <property type="match status" value="1"/>
</dbReference>
<dbReference type="InterPro" id="IPR019734">
    <property type="entry name" value="TPR_rpt"/>
</dbReference>
<dbReference type="PROSITE" id="PS50005">
    <property type="entry name" value="TPR"/>
    <property type="match status" value="6"/>
</dbReference>
<dbReference type="Pfam" id="PF13365">
    <property type="entry name" value="Trypsin_2"/>
    <property type="match status" value="1"/>
</dbReference>
<keyword evidence="2 3" id="KW-0802">TPR repeat</keyword>
<evidence type="ECO:0000313" key="5">
    <source>
        <dbReference type="EMBL" id="RCJ40712.1"/>
    </source>
</evidence>
<dbReference type="InterPro" id="IPR043504">
    <property type="entry name" value="Peptidase_S1_PA_chymotrypsin"/>
</dbReference>
<evidence type="ECO:0000256" key="1">
    <source>
        <dbReference type="ARBA" id="ARBA00022737"/>
    </source>
</evidence>
<gene>
    <name evidence="5" type="ORF">A6770_09875</name>
</gene>
<dbReference type="GO" id="GO:0009279">
    <property type="term" value="C:cell outer membrane"/>
    <property type="evidence" value="ECO:0007669"/>
    <property type="project" value="TreeGrafter"/>
</dbReference>
<dbReference type="InterPro" id="IPR009003">
    <property type="entry name" value="Peptidase_S1_PA"/>
</dbReference>
<sequence>MKFYYALAPVIIGVSIAFVQPQIAVALSSAEVAKVAKDITVQIDNQNGSGTGVIIKEEGDFYTVLTAKHVIDTQAKYQIITPDGERHPLISSTVKKLPEVDLAVVQFTSRRRYSVAKIGNSNESAEGTTTYVAGFPQATAAISNTIYNFTDGRITANASKPLRDGYALVYTNNTLPGMSGGPVLNEKGELVGVHGRADEADIETSTINPTVAYVKSGFNLGIPINTFLRLSAQVGVDMGVSPPSTSTAAVPKADNYYIQAGDKYDKGDFQGAIADYTQAIKLNPNYLKAYNNRGLARYLLGDNQGAIVDFNQVLKLDSSDVDGYNNRGLARYNLGDKKGALADYSQALRFNPKYALAYNNRGIARNNLDDNQGAIADFNQAIKINPNYAEAYAGRGLARYQLKDQQGAISDYNQALRINPKLATAYTGRGVAKSDLGDKQGAIADYNQALKINPNSAPTYTVRGITRFQLGDKKGAIADLQKAANLNLEQGKTDDYQQLLELIKKLQ</sequence>
<dbReference type="Gene3D" id="2.40.10.10">
    <property type="entry name" value="Trypsin-like serine proteases"/>
    <property type="match status" value="2"/>
</dbReference>
<protein>
    <submittedName>
        <fullName evidence="5">Uncharacterized protein</fullName>
    </submittedName>
</protein>
<dbReference type="InterPro" id="IPR011990">
    <property type="entry name" value="TPR-like_helical_dom_sf"/>
</dbReference>
<organism evidence="5 6">
    <name type="scientific">Nostoc minutum NIES-26</name>
    <dbReference type="NCBI Taxonomy" id="1844469"/>
    <lineage>
        <taxon>Bacteria</taxon>
        <taxon>Bacillati</taxon>
        <taxon>Cyanobacteriota</taxon>
        <taxon>Cyanophyceae</taxon>
        <taxon>Nostocales</taxon>
        <taxon>Nostocaceae</taxon>
        <taxon>Nostoc</taxon>
    </lineage>
</organism>
<name>A0A367RZT2_9NOSO</name>
<feature type="signal peptide" evidence="4">
    <location>
        <begin position="1"/>
        <end position="19"/>
    </location>
</feature>
<keyword evidence="4" id="KW-0732">Signal</keyword>
<accession>A0A367RZT2</accession>
<dbReference type="Proteomes" id="UP000252107">
    <property type="component" value="Unassembled WGS sequence"/>
</dbReference>
<dbReference type="PANTHER" id="PTHR44858">
    <property type="entry name" value="TETRATRICOPEPTIDE REPEAT PROTEIN 6"/>
    <property type="match status" value="1"/>
</dbReference>
<dbReference type="SUPFAM" id="SSF50494">
    <property type="entry name" value="Trypsin-like serine proteases"/>
    <property type="match status" value="1"/>
</dbReference>
<feature type="repeat" description="TPR" evidence="3">
    <location>
        <begin position="321"/>
        <end position="354"/>
    </location>
</feature>
<dbReference type="Gene3D" id="1.25.40.10">
    <property type="entry name" value="Tetratricopeptide repeat domain"/>
    <property type="match status" value="3"/>
</dbReference>
<dbReference type="GO" id="GO:0046813">
    <property type="term" value="P:receptor-mediated virion attachment to host cell"/>
    <property type="evidence" value="ECO:0007669"/>
    <property type="project" value="TreeGrafter"/>
</dbReference>
<feature type="chain" id="PRO_5016586697" evidence="4">
    <location>
        <begin position="20"/>
        <end position="507"/>
    </location>
</feature>
<dbReference type="AlphaFoldDB" id="A0A367RZT2"/>
<dbReference type="InterPro" id="IPR050498">
    <property type="entry name" value="Ycf3"/>
</dbReference>
<feature type="repeat" description="TPR" evidence="3">
    <location>
        <begin position="287"/>
        <end position="320"/>
    </location>
</feature>
<dbReference type="Pfam" id="PF00515">
    <property type="entry name" value="TPR_1"/>
    <property type="match status" value="2"/>
</dbReference>
<dbReference type="EMBL" id="LXQD01000043">
    <property type="protein sequence ID" value="RCJ40712.1"/>
    <property type="molecule type" value="Genomic_DNA"/>
</dbReference>
<comment type="caution">
    <text evidence="5">The sequence shown here is derived from an EMBL/GenBank/DDBJ whole genome shotgun (WGS) entry which is preliminary data.</text>
</comment>
<evidence type="ECO:0000256" key="4">
    <source>
        <dbReference type="SAM" id="SignalP"/>
    </source>
</evidence>
<evidence type="ECO:0000313" key="6">
    <source>
        <dbReference type="Proteomes" id="UP000252107"/>
    </source>
</evidence>
<reference evidence="5" key="1">
    <citation type="submission" date="2016-04" db="EMBL/GenBank/DDBJ databases">
        <authorList>
            <person name="Tabuchi Yagui T.R."/>
        </authorList>
    </citation>
    <scope>NUCLEOTIDE SEQUENCE [LARGE SCALE GENOMIC DNA]</scope>
    <source>
        <strain evidence="5">NIES-26</strain>
    </source>
</reference>
<feature type="repeat" description="TPR" evidence="3">
    <location>
        <begin position="389"/>
        <end position="422"/>
    </location>
</feature>
<dbReference type="SMART" id="SM00028">
    <property type="entry name" value="TPR"/>
    <property type="match status" value="7"/>
</dbReference>